<dbReference type="FunFam" id="1.10.520.10:FF:000001">
    <property type="entry name" value="Peroxidase"/>
    <property type="match status" value="1"/>
</dbReference>
<evidence type="ECO:0000256" key="14">
    <source>
        <dbReference type="PIRSR" id="PIRSR600823-2"/>
    </source>
</evidence>
<dbReference type="OrthoDB" id="2113341at2759"/>
<evidence type="ECO:0000256" key="4">
    <source>
        <dbReference type="ARBA" id="ARBA00012313"/>
    </source>
</evidence>
<feature type="binding site" evidence="14">
    <location>
        <position position="163"/>
    </location>
    <ligand>
        <name>substrate</name>
    </ligand>
</feature>
<dbReference type="GO" id="GO:0020037">
    <property type="term" value="F:heme binding"/>
    <property type="evidence" value="ECO:0007669"/>
    <property type="project" value="InterPro"/>
</dbReference>
<feature type="disulfide bond" evidence="17">
    <location>
        <begin position="67"/>
        <end position="72"/>
    </location>
</feature>
<accession>A0A2P5XKR3</accession>
<dbReference type="InterPro" id="IPR033905">
    <property type="entry name" value="Secretory_peroxidase"/>
</dbReference>
<evidence type="ECO:0000313" key="21">
    <source>
        <dbReference type="Proteomes" id="UP000239757"/>
    </source>
</evidence>
<feature type="binding site" evidence="15">
    <location>
        <position position="87"/>
    </location>
    <ligand>
        <name>Ca(2+)</name>
        <dbReference type="ChEBI" id="CHEBI:29108"/>
        <label>1</label>
    </ligand>
</feature>
<dbReference type="InterPro" id="IPR019793">
    <property type="entry name" value="Peroxidases_heam-ligand_BS"/>
</dbReference>
<dbReference type="AlphaFoldDB" id="A0A2P5XKR3"/>
<dbReference type="SUPFAM" id="SSF48113">
    <property type="entry name" value="Heme-dependent peroxidases"/>
    <property type="match status" value="1"/>
</dbReference>
<dbReference type="Gene3D" id="1.10.420.10">
    <property type="entry name" value="Peroxidase, domain 2"/>
    <property type="match status" value="1"/>
</dbReference>
<dbReference type="PANTHER" id="PTHR31388:SF144">
    <property type="entry name" value="PEROXIDASE 67-RELATED"/>
    <property type="match status" value="1"/>
</dbReference>
<comment type="cofactor">
    <cofactor evidence="15">
        <name>heme b</name>
        <dbReference type="ChEBI" id="CHEBI:60344"/>
    </cofactor>
    <text evidence="15">Binds 1 heme b (iron(II)-protoporphyrin IX) group per subunit.</text>
</comment>
<feature type="binding site" evidence="15">
    <location>
        <position position="248"/>
    </location>
    <ligand>
        <name>Ca(2+)</name>
        <dbReference type="ChEBI" id="CHEBI:29108"/>
        <label>2</label>
    </ligand>
</feature>
<comment type="catalytic activity">
    <reaction evidence="1">
        <text>2 a phenolic donor + H2O2 = 2 a phenolic radical donor + 2 H2O</text>
        <dbReference type="Rhea" id="RHEA:56136"/>
        <dbReference type="ChEBI" id="CHEBI:15377"/>
        <dbReference type="ChEBI" id="CHEBI:16240"/>
        <dbReference type="ChEBI" id="CHEBI:139520"/>
        <dbReference type="ChEBI" id="CHEBI:139521"/>
        <dbReference type="EC" id="1.11.1.7"/>
    </reaction>
</comment>
<dbReference type="GO" id="GO:0140825">
    <property type="term" value="F:lactoperoxidase activity"/>
    <property type="evidence" value="ECO:0007669"/>
    <property type="project" value="UniProtKB-EC"/>
</dbReference>
<sequence length="573" mass="62923">MASSFGVLFVVVVWMMMGSSSYAQLSTKFYSKSCPKVLSTVELVVKTAVSKEQRLGASLLRLFFHDCFVNGCDGSVLLDDTSSFTEEQTATPNNGSLRGFEVVDEIKAKVEKVCPGVVSCADILAIAARDSVVILGGPDWDVKLGRRDSKTASFSDANSGVLPLGSANLSQLISLFQAQGLSTRDMVALSGAHTIGKARCLVFRNRIYNETNIDTSFAKTRRSSCPRTSGSGDNNLAPLDLATPNSFDSKYFENLLNKKGLLHSDQELFNGGSTDSLVKTYSSNVKKFYSDFIAAMIKMGDIKPLTGSKGCIGDACDNCWILSFLVREVVVVGDMGSCVLNPFKGRTSYWRKVKPKVHRVGDVERWDSERIGKGINSMKMITGKVNEEMVKLLKKCVVGTARCFYETMTLKENFKMGGVFEVNINRLGLPQTRGRVLSSSEINKSPAGSGGDLESSLIQIYHHHHHNSLKLRDQAEKAKKDAIKKAGRVSDLLVEAVNGGVQESFINEKRIEAEIRALASTIARFMKQTDQWLAASLAINTSVKEIGDFENWMKSMDFDCKSINAAIRNIYQQ</sequence>
<evidence type="ECO:0000256" key="13">
    <source>
        <dbReference type="PIRSR" id="PIRSR600823-1"/>
    </source>
</evidence>
<evidence type="ECO:0000256" key="15">
    <source>
        <dbReference type="PIRSR" id="PIRSR600823-3"/>
    </source>
</evidence>
<dbReference type="GO" id="GO:0046872">
    <property type="term" value="F:metal ion binding"/>
    <property type="evidence" value="ECO:0007669"/>
    <property type="project" value="UniProtKB-KW"/>
</dbReference>
<feature type="active site" description="Proton acceptor" evidence="13">
    <location>
        <position position="65"/>
    </location>
</feature>
<evidence type="ECO:0000256" key="11">
    <source>
        <dbReference type="ARBA" id="ARBA00023157"/>
    </source>
</evidence>
<evidence type="ECO:0000256" key="18">
    <source>
        <dbReference type="SAM" id="SignalP"/>
    </source>
</evidence>
<feature type="binding site" description="axial binding residue" evidence="15">
    <location>
        <position position="193"/>
    </location>
    <ligand>
        <name>heme b</name>
        <dbReference type="ChEBI" id="CHEBI:60344"/>
    </ligand>
    <ligandPart>
        <name>Fe</name>
        <dbReference type="ChEBI" id="CHEBI:18248"/>
    </ligandPart>
</feature>
<dbReference type="PROSITE" id="PS00436">
    <property type="entry name" value="PEROXIDASE_2"/>
    <property type="match status" value="1"/>
</dbReference>
<feature type="disulfide bond" evidence="17">
    <location>
        <begin position="120"/>
        <end position="316"/>
    </location>
</feature>
<feature type="site" description="Transition state stabilizer" evidence="16">
    <location>
        <position position="61"/>
    </location>
</feature>
<feature type="binding site" evidence="15">
    <location>
        <position position="75"/>
    </location>
    <ligand>
        <name>Ca(2+)</name>
        <dbReference type="ChEBI" id="CHEBI:29108"/>
        <label>1</label>
    </ligand>
</feature>
<proteinExistence type="inferred from homology"/>
<dbReference type="Proteomes" id="UP000239757">
    <property type="component" value="Unassembled WGS sequence"/>
</dbReference>
<comment type="similarity">
    <text evidence="3">Belongs to the peroxidase family. Ascorbate peroxidase subfamily.</text>
</comment>
<keyword evidence="11 17" id="KW-1015">Disulfide bond</keyword>
<dbReference type="PRINTS" id="PR00458">
    <property type="entry name" value="PEROXIDASE"/>
</dbReference>
<keyword evidence="7 15" id="KW-0479">Metal-binding</keyword>
<feature type="disulfide bond" evidence="17">
    <location>
        <begin position="200"/>
        <end position="225"/>
    </location>
</feature>
<feature type="binding site" evidence="15">
    <location>
        <position position="73"/>
    </location>
    <ligand>
        <name>Ca(2+)</name>
        <dbReference type="ChEBI" id="CHEBI:29108"/>
        <label>1</label>
    </ligand>
</feature>
<feature type="binding site" evidence="15">
    <location>
        <position position="240"/>
    </location>
    <ligand>
        <name>Ca(2+)</name>
        <dbReference type="ChEBI" id="CHEBI:29108"/>
        <label>2</label>
    </ligand>
</feature>
<dbReference type="InterPro" id="IPR010255">
    <property type="entry name" value="Haem_peroxidase_sf"/>
</dbReference>
<evidence type="ECO:0000256" key="12">
    <source>
        <dbReference type="ARBA" id="ARBA00023180"/>
    </source>
</evidence>
<evidence type="ECO:0000256" key="5">
    <source>
        <dbReference type="ARBA" id="ARBA00022559"/>
    </source>
</evidence>
<keyword evidence="12" id="KW-0325">Glycoprotein</keyword>
<evidence type="ECO:0000256" key="7">
    <source>
        <dbReference type="ARBA" id="ARBA00022723"/>
    </source>
</evidence>
<keyword evidence="10 15" id="KW-0408">Iron</keyword>
<feature type="binding site" evidence="15">
    <location>
        <position position="194"/>
    </location>
    <ligand>
        <name>Ca(2+)</name>
        <dbReference type="ChEBI" id="CHEBI:29108"/>
        <label>2</label>
    </ligand>
</feature>
<dbReference type="EC" id="1.11.1.7" evidence="4"/>
<dbReference type="PANTHER" id="PTHR31388">
    <property type="entry name" value="PEROXIDASE 72-RELATED"/>
    <property type="match status" value="1"/>
</dbReference>
<protein>
    <recommendedName>
        <fullName evidence="4">peroxidase</fullName>
        <ecNumber evidence="4">1.11.1.7</ecNumber>
    </recommendedName>
</protein>
<dbReference type="EMBL" id="KZ664673">
    <property type="protein sequence ID" value="PPS03926.1"/>
    <property type="molecule type" value="Genomic_DNA"/>
</dbReference>
<dbReference type="CDD" id="cd00693">
    <property type="entry name" value="secretory_peroxidase"/>
    <property type="match status" value="1"/>
</dbReference>
<feature type="signal peptide" evidence="18">
    <location>
        <begin position="1"/>
        <end position="23"/>
    </location>
</feature>
<keyword evidence="8 15" id="KW-0106">Calcium</keyword>
<feature type="binding site" evidence="15">
    <location>
        <position position="243"/>
    </location>
    <ligand>
        <name>Ca(2+)</name>
        <dbReference type="ChEBI" id="CHEBI:29108"/>
        <label>2</label>
    </ligand>
</feature>
<dbReference type="InterPro" id="IPR000823">
    <property type="entry name" value="Peroxidase_pln"/>
</dbReference>
<dbReference type="GO" id="GO:0042744">
    <property type="term" value="P:hydrogen peroxide catabolic process"/>
    <property type="evidence" value="ECO:0007669"/>
    <property type="project" value="InterPro"/>
</dbReference>
<evidence type="ECO:0000256" key="16">
    <source>
        <dbReference type="PIRSR" id="PIRSR600823-4"/>
    </source>
</evidence>
<evidence type="ECO:0000256" key="6">
    <source>
        <dbReference type="ARBA" id="ARBA00022617"/>
    </source>
</evidence>
<feature type="chain" id="PRO_5015140225" description="peroxidase" evidence="18">
    <location>
        <begin position="24"/>
        <end position="573"/>
    </location>
</feature>
<evidence type="ECO:0000259" key="19">
    <source>
        <dbReference type="PROSITE" id="PS50873"/>
    </source>
</evidence>
<evidence type="ECO:0000256" key="2">
    <source>
        <dbReference type="ARBA" id="ARBA00002322"/>
    </source>
</evidence>
<comment type="cofactor">
    <cofactor evidence="15">
        <name>Ca(2+)</name>
        <dbReference type="ChEBI" id="CHEBI:29108"/>
    </cofactor>
    <text evidence="15">Binds 2 calcium ions per subunit.</text>
</comment>
<keyword evidence="6" id="KW-0349">Heme</keyword>
<dbReference type="FunFam" id="1.10.420.10:FF:000006">
    <property type="entry name" value="Peroxidase"/>
    <property type="match status" value="1"/>
</dbReference>
<keyword evidence="9" id="KW-0560">Oxidoreductase</keyword>
<dbReference type="Pfam" id="PF06320">
    <property type="entry name" value="GCN5L1"/>
    <property type="match status" value="1"/>
</dbReference>
<feature type="disulfide bond" evidence="17">
    <location>
        <begin position="34"/>
        <end position="114"/>
    </location>
</feature>
<evidence type="ECO:0000313" key="20">
    <source>
        <dbReference type="EMBL" id="PPS03926.1"/>
    </source>
</evidence>
<organism evidence="20 21">
    <name type="scientific">Gossypium barbadense</name>
    <name type="common">Sea Island cotton</name>
    <name type="synonym">Hibiscus barbadensis</name>
    <dbReference type="NCBI Taxonomy" id="3634"/>
    <lineage>
        <taxon>Eukaryota</taxon>
        <taxon>Viridiplantae</taxon>
        <taxon>Streptophyta</taxon>
        <taxon>Embryophyta</taxon>
        <taxon>Tracheophyta</taxon>
        <taxon>Spermatophyta</taxon>
        <taxon>Magnoliopsida</taxon>
        <taxon>eudicotyledons</taxon>
        <taxon>Gunneridae</taxon>
        <taxon>Pentapetalae</taxon>
        <taxon>rosids</taxon>
        <taxon>malvids</taxon>
        <taxon>Malvales</taxon>
        <taxon>Malvaceae</taxon>
        <taxon>Malvoideae</taxon>
        <taxon>Gossypium</taxon>
    </lineage>
</organism>
<comment type="function">
    <text evidence="2">Removal of H(2)O(2), oxidation of toxic reductants, biosynthesis and degradation of lignin, suberization, auxin catabolism, response to environmental stresses such as wounding, pathogen attack and oxidative stress. These functions might be dependent on each isozyme/isoform in each plant tissue.</text>
</comment>
<evidence type="ECO:0000256" key="3">
    <source>
        <dbReference type="ARBA" id="ARBA00006873"/>
    </source>
</evidence>
<evidence type="ECO:0000256" key="10">
    <source>
        <dbReference type="ARBA" id="ARBA00023004"/>
    </source>
</evidence>
<dbReference type="Pfam" id="PF00141">
    <property type="entry name" value="peroxidase"/>
    <property type="match status" value="1"/>
</dbReference>
<evidence type="ECO:0000256" key="8">
    <source>
        <dbReference type="ARBA" id="ARBA00022837"/>
    </source>
</evidence>
<dbReference type="InterPro" id="IPR019794">
    <property type="entry name" value="Peroxidases_AS"/>
</dbReference>
<dbReference type="InterPro" id="IPR002016">
    <property type="entry name" value="Haem_peroxidase"/>
</dbReference>
<name>A0A2P5XKR3_GOSBA</name>
<reference evidence="20 21" key="1">
    <citation type="submission" date="2015-01" db="EMBL/GenBank/DDBJ databases">
        <title>Genome of allotetraploid Gossypium barbadense reveals genomic plasticity and fiber elongation in cotton evolution.</title>
        <authorList>
            <person name="Chen X."/>
            <person name="Liu X."/>
            <person name="Zhao B."/>
            <person name="Zheng H."/>
            <person name="Hu Y."/>
            <person name="Lu G."/>
            <person name="Yang C."/>
            <person name="Chen J."/>
            <person name="Shan C."/>
            <person name="Zhang L."/>
            <person name="Zhou Y."/>
            <person name="Wang L."/>
            <person name="Guo W."/>
            <person name="Bai Y."/>
            <person name="Ruan J."/>
            <person name="Shangguan X."/>
            <person name="Mao Y."/>
            <person name="Jiang J."/>
            <person name="Zhu Y."/>
            <person name="Lei J."/>
            <person name="Kang H."/>
            <person name="Chen S."/>
            <person name="He X."/>
            <person name="Wang R."/>
            <person name="Wang Y."/>
            <person name="Chen J."/>
            <person name="Wang L."/>
            <person name="Yu S."/>
            <person name="Wang B."/>
            <person name="Wei J."/>
            <person name="Song S."/>
            <person name="Lu X."/>
            <person name="Gao Z."/>
            <person name="Gu W."/>
            <person name="Deng X."/>
            <person name="Ma D."/>
            <person name="Wang S."/>
            <person name="Liang W."/>
            <person name="Fang L."/>
            <person name="Cai C."/>
            <person name="Zhu X."/>
            <person name="Zhou B."/>
            <person name="Zhang Y."/>
            <person name="Chen Z."/>
            <person name="Xu S."/>
            <person name="Zhu R."/>
            <person name="Wang S."/>
            <person name="Zhang T."/>
            <person name="Zhao G."/>
        </authorList>
    </citation>
    <scope>NUCLEOTIDE SEQUENCE [LARGE SCALE GENOMIC DNA]</scope>
    <source>
        <strain evidence="21">cv. Xinhai21</strain>
        <tissue evidence="20">Leaf</tissue>
    </source>
</reference>
<dbReference type="PROSITE" id="PS50873">
    <property type="entry name" value="PEROXIDASE_4"/>
    <property type="match status" value="1"/>
</dbReference>
<dbReference type="GO" id="GO:0006979">
    <property type="term" value="P:response to oxidative stress"/>
    <property type="evidence" value="ECO:0007669"/>
    <property type="project" value="InterPro"/>
</dbReference>
<dbReference type="Gene3D" id="1.10.520.10">
    <property type="match status" value="1"/>
</dbReference>
<evidence type="ECO:0000256" key="9">
    <source>
        <dbReference type="ARBA" id="ARBA00023002"/>
    </source>
</evidence>
<feature type="domain" description="Plant heme peroxidase family profile" evidence="19">
    <location>
        <begin position="24"/>
        <end position="323"/>
    </location>
</feature>
<dbReference type="PRINTS" id="PR00461">
    <property type="entry name" value="PLPEROXIDASE"/>
</dbReference>
<evidence type="ECO:0000256" key="1">
    <source>
        <dbReference type="ARBA" id="ARBA00000189"/>
    </source>
</evidence>
<feature type="binding site" evidence="15">
    <location>
        <position position="71"/>
    </location>
    <ligand>
        <name>Ca(2+)</name>
        <dbReference type="ChEBI" id="CHEBI:29108"/>
        <label>1</label>
    </ligand>
</feature>
<feature type="binding site" evidence="15">
    <location>
        <position position="69"/>
    </location>
    <ligand>
        <name>Ca(2+)</name>
        <dbReference type="ChEBI" id="CHEBI:29108"/>
        <label>1</label>
    </ligand>
</feature>
<feature type="binding site" evidence="15">
    <location>
        <position position="66"/>
    </location>
    <ligand>
        <name>Ca(2+)</name>
        <dbReference type="ChEBI" id="CHEBI:29108"/>
        <label>1</label>
    </ligand>
</feature>
<keyword evidence="5" id="KW-0575">Peroxidase</keyword>
<keyword evidence="18" id="KW-0732">Signal</keyword>
<dbReference type="PROSITE" id="PS00435">
    <property type="entry name" value="PEROXIDASE_1"/>
    <property type="match status" value="1"/>
</dbReference>
<evidence type="ECO:0000256" key="17">
    <source>
        <dbReference type="PIRSR" id="PIRSR600823-5"/>
    </source>
</evidence>
<gene>
    <name evidence="20" type="ORF">GOBAR_AA16737</name>
</gene>